<feature type="transmembrane region" description="Helical" evidence="1">
    <location>
        <begin position="99"/>
        <end position="127"/>
    </location>
</feature>
<feature type="transmembrane region" description="Helical" evidence="1">
    <location>
        <begin position="63"/>
        <end position="87"/>
    </location>
</feature>
<keyword evidence="1" id="KW-0812">Transmembrane</keyword>
<evidence type="ECO:0000313" key="2">
    <source>
        <dbReference type="EMBL" id="MFC3494223.1"/>
    </source>
</evidence>
<dbReference type="RefSeq" id="WP_387977779.1">
    <property type="nucleotide sequence ID" value="NZ_JBHRWO010000014.1"/>
</dbReference>
<reference evidence="3" key="1">
    <citation type="journal article" date="2019" name="Int. J. Syst. Evol. Microbiol.">
        <title>The Global Catalogue of Microorganisms (GCM) 10K type strain sequencing project: providing services to taxonomists for standard genome sequencing and annotation.</title>
        <authorList>
            <consortium name="The Broad Institute Genomics Platform"/>
            <consortium name="The Broad Institute Genome Sequencing Center for Infectious Disease"/>
            <person name="Wu L."/>
            <person name="Ma J."/>
        </authorList>
    </citation>
    <scope>NUCLEOTIDE SEQUENCE [LARGE SCALE GENOMIC DNA]</scope>
    <source>
        <strain evidence="3">CGMCC 4.7396</strain>
    </source>
</reference>
<sequence>MSTAFESAVSNRARLDRRRYRLGWRLFTGASAWARLALLVGAAIALTSSAVFAQAIETGIWAIAATVLQWFAAVAAGGILYANLPVWISRGCTRREITVAYAVFGALTAIALTAFTTAGFAAEHALLTLTGDAPRSWGETLGLGARYLAITPIYFFTGTFIGVVAARFGGRTWFTVAVLFGAAGLYAGVLGLEFGSLGGEWHLAAWAGTALAVTAVLIAAYVLALRSLPVSAKRA</sequence>
<keyword evidence="1" id="KW-1133">Transmembrane helix</keyword>
<accession>A0ABV7Q4I3</accession>
<feature type="transmembrane region" description="Helical" evidence="1">
    <location>
        <begin position="173"/>
        <end position="192"/>
    </location>
</feature>
<comment type="caution">
    <text evidence="2">The sequence shown here is derived from an EMBL/GenBank/DDBJ whole genome shotgun (WGS) entry which is preliminary data.</text>
</comment>
<dbReference type="EMBL" id="JBHRWO010000014">
    <property type="protein sequence ID" value="MFC3494223.1"/>
    <property type="molecule type" value="Genomic_DNA"/>
</dbReference>
<protein>
    <recommendedName>
        <fullName evidence="4">ABC transporter permease</fullName>
    </recommendedName>
</protein>
<organism evidence="2 3">
    <name type="scientific">Glycomyces rhizosphaerae</name>
    <dbReference type="NCBI Taxonomy" id="2054422"/>
    <lineage>
        <taxon>Bacteria</taxon>
        <taxon>Bacillati</taxon>
        <taxon>Actinomycetota</taxon>
        <taxon>Actinomycetes</taxon>
        <taxon>Glycomycetales</taxon>
        <taxon>Glycomycetaceae</taxon>
        <taxon>Glycomyces</taxon>
    </lineage>
</organism>
<gene>
    <name evidence="2" type="ORF">ACFO8M_17205</name>
</gene>
<evidence type="ECO:0008006" key="4">
    <source>
        <dbReference type="Google" id="ProtNLM"/>
    </source>
</evidence>
<proteinExistence type="predicted"/>
<evidence type="ECO:0000256" key="1">
    <source>
        <dbReference type="SAM" id="Phobius"/>
    </source>
</evidence>
<keyword evidence="3" id="KW-1185">Reference proteome</keyword>
<dbReference type="Proteomes" id="UP001595712">
    <property type="component" value="Unassembled WGS sequence"/>
</dbReference>
<feature type="transmembrane region" description="Helical" evidence="1">
    <location>
        <begin position="204"/>
        <end position="224"/>
    </location>
</feature>
<evidence type="ECO:0000313" key="3">
    <source>
        <dbReference type="Proteomes" id="UP001595712"/>
    </source>
</evidence>
<feature type="transmembrane region" description="Helical" evidence="1">
    <location>
        <begin position="147"/>
        <end position="166"/>
    </location>
</feature>
<keyword evidence="1" id="KW-0472">Membrane</keyword>
<name>A0ABV7Q4I3_9ACTN</name>